<proteinExistence type="predicted"/>
<gene>
    <name evidence="2" type="ORF">DSM5745_09369</name>
</gene>
<dbReference type="SUPFAM" id="SSF81383">
    <property type="entry name" value="F-box domain"/>
    <property type="match status" value="1"/>
</dbReference>
<dbReference type="Proteomes" id="UP000256690">
    <property type="component" value="Unassembled WGS sequence"/>
</dbReference>
<dbReference type="GeneID" id="38119739"/>
<dbReference type="OrthoDB" id="3437411at2759"/>
<dbReference type="RefSeq" id="XP_026600471.1">
    <property type="nucleotide sequence ID" value="XM_026751385.1"/>
</dbReference>
<keyword evidence="3" id="KW-1185">Reference proteome</keyword>
<feature type="region of interest" description="Disordered" evidence="1">
    <location>
        <begin position="472"/>
        <end position="500"/>
    </location>
</feature>
<dbReference type="STRING" id="1810919.A0A3D8R0B8"/>
<accession>A0A3D8R0B8</accession>
<dbReference type="InterPro" id="IPR036047">
    <property type="entry name" value="F-box-like_dom_sf"/>
</dbReference>
<evidence type="ECO:0008006" key="4">
    <source>
        <dbReference type="Google" id="ProtNLM"/>
    </source>
</evidence>
<protein>
    <recommendedName>
        <fullName evidence="4">F-box domain-containing protein</fullName>
    </recommendedName>
</protein>
<name>A0A3D8R0B8_9EURO</name>
<dbReference type="EMBL" id="PVWQ01000012">
    <property type="protein sequence ID" value="RDW67503.1"/>
    <property type="molecule type" value="Genomic_DNA"/>
</dbReference>
<dbReference type="AlphaFoldDB" id="A0A3D8R0B8"/>
<evidence type="ECO:0000256" key="1">
    <source>
        <dbReference type="SAM" id="MobiDB-lite"/>
    </source>
</evidence>
<evidence type="ECO:0000313" key="3">
    <source>
        <dbReference type="Proteomes" id="UP000256690"/>
    </source>
</evidence>
<comment type="caution">
    <text evidence="2">The sequence shown here is derived from an EMBL/GenBank/DDBJ whole genome shotgun (WGS) entry which is preliminary data.</text>
</comment>
<sequence length="500" mass="56518">MATLTSLPLDIQQHIISYLLSNRDVAALSLQSRTFHQLCDMQTRRKYHKIRIAPNTGSLDRAFNLLLDILRRPSLGRYVRQIKVHARLPMHVEYMQRQSQRDIGSQDEQLLRSAVERAGFTAEEDRIVNMLMQRMTSYKFVSLFSKQSETRGDETCLPQALAAILITVSPYLVSMALPPVGGSDDVQYPLNQLLRRVSAGPKTNIPYLQNLREIYIINEPEPLLDDERFYFRMDFFEPLTAIGGLPAIETVATDALEEDDGEVNDLDVASSNISKINIQHSSVSSSYLVSLICSCKALKVLRFSVGGRATNDGGYPLFFHTTVMRALLLHRRTLEDVDLDVESYIFHFMCDLQPRTVGCLCVRYEPREYEGTDRTPPMCLAEQNGSLKDLIGLKRLSIGIKFLLCFVRGIDLETDASTGSMIVDCLPPHLTYLCIRGYKRGQHAGQDAFIDELLQAVHQGRLDLELRGVDETIPHGEDVDDPDRDTHLLWKPPVDASESE</sequence>
<evidence type="ECO:0000313" key="2">
    <source>
        <dbReference type="EMBL" id="RDW67503.1"/>
    </source>
</evidence>
<organism evidence="2 3">
    <name type="scientific">Aspergillus mulundensis</name>
    <dbReference type="NCBI Taxonomy" id="1810919"/>
    <lineage>
        <taxon>Eukaryota</taxon>
        <taxon>Fungi</taxon>
        <taxon>Dikarya</taxon>
        <taxon>Ascomycota</taxon>
        <taxon>Pezizomycotina</taxon>
        <taxon>Eurotiomycetes</taxon>
        <taxon>Eurotiomycetidae</taxon>
        <taxon>Eurotiales</taxon>
        <taxon>Aspergillaceae</taxon>
        <taxon>Aspergillus</taxon>
        <taxon>Aspergillus subgen. Nidulantes</taxon>
    </lineage>
</organism>
<dbReference type="CDD" id="cd09917">
    <property type="entry name" value="F-box_SF"/>
    <property type="match status" value="1"/>
</dbReference>
<reference evidence="2 3" key="1">
    <citation type="journal article" date="2018" name="IMA Fungus">
        <title>IMA Genome-F 9: Draft genome sequence of Annulohypoxylon stygium, Aspergillus mulundensis, Berkeleyomyces basicola (syn. Thielaviopsis basicola), Ceratocystis smalleyi, two Cercospora beticola strains, Coleophoma cylindrospora, Fusarium fracticaudum, Phialophora cf. hyalina, and Morchella septimelata.</title>
        <authorList>
            <person name="Wingfield B.D."/>
            <person name="Bills G.F."/>
            <person name="Dong Y."/>
            <person name="Huang W."/>
            <person name="Nel W.J."/>
            <person name="Swalarsk-Parry B.S."/>
            <person name="Vaghefi N."/>
            <person name="Wilken P.M."/>
            <person name="An Z."/>
            <person name="de Beer Z.W."/>
            <person name="De Vos L."/>
            <person name="Chen L."/>
            <person name="Duong T.A."/>
            <person name="Gao Y."/>
            <person name="Hammerbacher A."/>
            <person name="Kikkert J.R."/>
            <person name="Li Y."/>
            <person name="Li H."/>
            <person name="Li K."/>
            <person name="Li Q."/>
            <person name="Liu X."/>
            <person name="Ma X."/>
            <person name="Naidoo K."/>
            <person name="Pethybridge S.J."/>
            <person name="Sun J."/>
            <person name="Steenkamp E.T."/>
            <person name="van der Nest M.A."/>
            <person name="van Wyk S."/>
            <person name="Wingfield M.J."/>
            <person name="Xiong C."/>
            <person name="Yue Q."/>
            <person name="Zhang X."/>
        </authorList>
    </citation>
    <scope>NUCLEOTIDE SEQUENCE [LARGE SCALE GENOMIC DNA]</scope>
    <source>
        <strain evidence="2 3">DSM 5745</strain>
    </source>
</reference>